<dbReference type="InterPro" id="IPR006118">
    <property type="entry name" value="Recombinase_CS"/>
</dbReference>
<dbReference type="InterPro" id="IPR036162">
    <property type="entry name" value="Resolvase-like_N_sf"/>
</dbReference>
<evidence type="ECO:0000256" key="1">
    <source>
        <dbReference type="ARBA" id="ARBA00009913"/>
    </source>
</evidence>
<dbReference type="InterPro" id="IPR006119">
    <property type="entry name" value="Resolv_N"/>
</dbReference>
<dbReference type="Proteomes" id="UP000219271">
    <property type="component" value="Unassembled WGS sequence"/>
</dbReference>
<dbReference type="PROSITE" id="PS51736">
    <property type="entry name" value="RECOMBINASES_3"/>
    <property type="match status" value="1"/>
</dbReference>
<protein>
    <submittedName>
        <fullName evidence="8">Site-specific DNA recombinase</fullName>
    </submittedName>
</protein>
<dbReference type="SUPFAM" id="SSF53041">
    <property type="entry name" value="Resolvase-like"/>
    <property type="match status" value="1"/>
</dbReference>
<dbReference type="Gene3D" id="1.10.10.60">
    <property type="entry name" value="Homeodomain-like"/>
    <property type="match status" value="1"/>
</dbReference>
<dbReference type="PANTHER" id="PTHR30461">
    <property type="entry name" value="DNA-INVERTASE FROM LAMBDOID PROPHAGE"/>
    <property type="match status" value="1"/>
</dbReference>
<comment type="similarity">
    <text evidence="1">Belongs to the site-specific recombinase resolvase family.</text>
</comment>
<dbReference type="InterPro" id="IPR006120">
    <property type="entry name" value="Resolvase_HTH_dom"/>
</dbReference>
<reference evidence="9" key="1">
    <citation type="submission" date="2017-09" db="EMBL/GenBank/DDBJ databases">
        <authorList>
            <person name="Varghese N."/>
            <person name="Submissions S."/>
        </authorList>
    </citation>
    <scope>NUCLEOTIDE SEQUENCE [LARGE SCALE GENOMIC DNA]</scope>
    <source>
        <strain evidence="9">JKS000234</strain>
    </source>
</reference>
<evidence type="ECO:0000313" key="8">
    <source>
        <dbReference type="EMBL" id="SOD38801.1"/>
    </source>
</evidence>
<proteinExistence type="inferred from homology"/>
<name>A0A286BXB5_9GAMM</name>
<evidence type="ECO:0000256" key="3">
    <source>
        <dbReference type="ARBA" id="ARBA00023125"/>
    </source>
</evidence>
<sequence length="179" mass="19810">MKYGYARVSTQEQNTGLQVAALTELGCERVFQENISGKNAERPELMRMLADVQAGDTVIVMKLDRLARNTRDALSIADELKAKGVGLVCMDLGQTDINSDIGRVIYTVIAAVGEFERKRILERTNEGKRAAMERGVTFGPKPDEQLHASIRKLYAEGMNKLAISKQLSISRTTVHKVLS</sequence>
<dbReference type="RefSeq" id="WP_097096673.1">
    <property type="nucleotide sequence ID" value="NZ_OCMY01000001.1"/>
</dbReference>
<dbReference type="InterPro" id="IPR009057">
    <property type="entry name" value="Homeodomain-like_sf"/>
</dbReference>
<keyword evidence="2" id="KW-0229">DNA integration</keyword>
<evidence type="ECO:0000259" key="7">
    <source>
        <dbReference type="PROSITE" id="PS51736"/>
    </source>
</evidence>
<dbReference type="OrthoDB" id="9797501at2"/>
<dbReference type="GO" id="GO:0000150">
    <property type="term" value="F:DNA strand exchange activity"/>
    <property type="evidence" value="ECO:0007669"/>
    <property type="project" value="InterPro"/>
</dbReference>
<organism evidence="8 9">
    <name type="scientific">Candidatus Pantoea floridensis</name>
    <dbReference type="NCBI Taxonomy" id="1938870"/>
    <lineage>
        <taxon>Bacteria</taxon>
        <taxon>Pseudomonadati</taxon>
        <taxon>Pseudomonadota</taxon>
        <taxon>Gammaproteobacteria</taxon>
        <taxon>Enterobacterales</taxon>
        <taxon>Erwiniaceae</taxon>
        <taxon>Pantoea</taxon>
    </lineage>
</organism>
<accession>A0A286BXB5</accession>
<dbReference type="Pfam" id="PF00239">
    <property type="entry name" value="Resolvase"/>
    <property type="match status" value="1"/>
</dbReference>
<keyword evidence="9" id="KW-1185">Reference proteome</keyword>
<evidence type="ECO:0000256" key="5">
    <source>
        <dbReference type="PIRSR" id="PIRSR606118-50"/>
    </source>
</evidence>
<dbReference type="GO" id="GO:0015074">
    <property type="term" value="P:DNA integration"/>
    <property type="evidence" value="ECO:0007669"/>
    <property type="project" value="UniProtKB-KW"/>
</dbReference>
<dbReference type="Gene3D" id="3.40.50.1390">
    <property type="entry name" value="Resolvase, N-terminal catalytic domain"/>
    <property type="match status" value="1"/>
</dbReference>
<gene>
    <name evidence="8" type="ORF">SAMN06273570_3234</name>
</gene>
<dbReference type="EMBL" id="OCMY01000001">
    <property type="protein sequence ID" value="SOD38801.1"/>
    <property type="molecule type" value="Genomic_DNA"/>
</dbReference>
<dbReference type="CDD" id="cd03768">
    <property type="entry name" value="SR_ResInv"/>
    <property type="match status" value="1"/>
</dbReference>
<dbReference type="Pfam" id="PF02796">
    <property type="entry name" value="HTH_7"/>
    <property type="match status" value="1"/>
</dbReference>
<feature type="active site" description="O-(5'-phospho-DNA)-serine intermediate" evidence="5 6">
    <location>
        <position position="9"/>
    </location>
</feature>
<keyword evidence="4" id="KW-0233">DNA recombination</keyword>
<dbReference type="PROSITE" id="PS00397">
    <property type="entry name" value="RECOMBINASES_1"/>
    <property type="match status" value="1"/>
</dbReference>
<feature type="domain" description="Resolvase/invertase-type recombinase catalytic" evidence="7">
    <location>
        <begin position="1"/>
        <end position="135"/>
    </location>
</feature>
<dbReference type="PANTHER" id="PTHR30461:SF26">
    <property type="entry name" value="RESOLVASE HOMOLOG YNEB"/>
    <property type="match status" value="1"/>
</dbReference>
<dbReference type="PROSITE" id="PS00398">
    <property type="entry name" value="RECOMBINASES_2"/>
    <property type="match status" value="1"/>
</dbReference>
<evidence type="ECO:0000313" key="9">
    <source>
        <dbReference type="Proteomes" id="UP000219271"/>
    </source>
</evidence>
<dbReference type="InterPro" id="IPR050639">
    <property type="entry name" value="SSR_resolvase"/>
</dbReference>
<dbReference type="SUPFAM" id="SSF46689">
    <property type="entry name" value="Homeodomain-like"/>
    <property type="match status" value="1"/>
</dbReference>
<keyword evidence="3" id="KW-0238">DNA-binding</keyword>
<evidence type="ECO:0000256" key="4">
    <source>
        <dbReference type="ARBA" id="ARBA00023172"/>
    </source>
</evidence>
<evidence type="ECO:0000256" key="6">
    <source>
        <dbReference type="PROSITE-ProRule" id="PRU10137"/>
    </source>
</evidence>
<dbReference type="SMART" id="SM00857">
    <property type="entry name" value="Resolvase"/>
    <property type="match status" value="1"/>
</dbReference>
<dbReference type="AlphaFoldDB" id="A0A286BXB5"/>
<dbReference type="GO" id="GO:0003677">
    <property type="term" value="F:DNA binding"/>
    <property type="evidence" value="ECO:0007669"/>
    <property type="project" value="UniProtKB-KW"/>
</dbReference>
<evidence type="ECO:0000256" key="2">
    <source>
        <dbReference type="ARBA" id="ARBA00022908"/>
    </source>
</evidence>